<evidence type="ECO:0000256" key="4">
    <source>
        <dbReference type="PROSITE-ProRule" id="PRU00335"/>
    </source>
</evidence>
<evidence type="ECO:0000256" key="2">
    <source>
        <dbReference type="ARBA" id="ARBA00023125"/>
    </source>
</evidence>
<keyword evidence="3" id="KW-0804">Transcription</keyword>
<reference evidence="7" key="1">
    <citation type="submission" date="2022-11" db="EMBL/GenBank/DDBJ databases">
        <title>Minimal conservation of predation-associated metabolite biosynthetic gene clusters underscores biosynthetic potential of Myxococcota including descriptions for ten novel species: Archangium lansinium sp. nov., Myxococcus landrumus sp. nov., Nannocystis bai.</title>
        <authorList>
            <person name="Ahearne A."/>
            <person name="Stevens C."/>
            <person name="Dowd S."/>
        </authorList>
    </citation>
    <scope>NUCLEOTIDE SEQUENCE</scope>
    <source>
        <strain evidence="7">Fl3</strain>
    </source>
</reference>
<feature type="compositionally biased region" description="Basic and acidic residues" evidence="5">
    <location>
        <begin position="226"/>
        <end position="235"/>
    </location>
</feature>
<dbReference type="InterPro" id="IPR001647">
    <property type="entry name" value="HTH_TetR"/>
</dbReference>
<dbReference type="Gene3D" id="1.10.10.60">
    <property type="entry name" value="Homeodomain-like"/>
    <property type="match status" value="1"/>
</dbReference>
<protein>
    <submittedName>
        <fullName evidence="7">TetR/AcrR family transcriptional regulator</fullName>
    </submittedName>
</protein>
<feature type="domain" description="HTH tetR-type" evidence="6">
    <location>
        <begin position="22"/>
        <end position="82"/>
    </location>
</feature>
<feature type="region of interest" description="Disordered" evidence="5">
    <location>
        <begin position="1"/>
        <end position="23"/>
    </location>
</feature>
<dbReference type="PRINTS" id="PR00455">
    <property type="entry name" value="HTHTETR"/>
</dbReference>
<evidence type="ECO:0000256" key="3">
    <source>
        <dbReference type="ARBA" id="ARBA00023163"/>
    </source>
</evidence>
<evidence type="ECO:0000313" key="7">
    <source>
        <dbReference type="EMBL" id="WAS91802.1"/>
    </source>
</evidence>
<keyword evidence="2 4" id="KW-0238">DNA-binding</keyword>
<dbReference type="Gene3D" id="1.10.357.10">
    <property type="entry name" value="Tetracycline Repressor, domain 2"/>
    <property type="match status" value="1"/>
</dbReference>
<accession>A0ABY7GY12</accession>
<keyword evidence="8" id="KW-1185">Reference proteome</keyword>
<evidence type="ECO:0000313" key="8">
    <source>
        <dbReference type="Proteomes" id="UP001164459"/>
    </source>
</evidence>
<feature type="region of interest" description="Disordered" evidence="5">
    <location>
        <begin position="206"/>
        <end position="235"/>
    </location>
</feature>
<dbReference type="InterPro" id="IPR011075">
    <property type="entry name" value="TetR_C"/>
</dbReference>
<dbReference type="Pfam" id="PF00440">
    <property type="entry name" value="TetR_N"/>
    <property type="match status" value="1"/>
</dbReference>
<evidence type="ECO:0000256" key="5">
    <source>
        <dbReference type="SAM" id="MobiDB-lite"/>
    </source>
</evidence>
<dbReference type="EMBL" id="CP114040">
    <property type="protein sequence ID" value="WAS91802.1"/>
    <property type="molecule type" value="Genomic_DNA"/>
</dbReference>
<dbReference type="InterPro" id="IPR009057">
    <property type="entry name" value="Homeodomain-like_sf"/>
</dbReference>
<dbReference type="InterPro" id="IPR036271">
    <property type="entry name" value="Tet_transcr_reg_TetR-rel_C_sf"/>
</dbReference>
<evidence type="ECO:0000256" key="1">
    <source>
        <dbReference type="ARBA" id="ARBA00023015"/>
    </source>
</evidence>
<dbReference type="SUPFAM" id="SSF48498">
    <property type="entry name" value="Tetracyclin repressor-like, C-terminal domain"/>
    <property type="match status" value="1"/>
</dbReference>
<name>A0ABY7GY12_9BACT</name>
<organism evidence="7 8">
    <name type="scientific">Nannocystis punicea</name>
    <dbReference type="NCBI Taxonomy" id="2995304"/>
    <lineage>
        <taxon>Bacteria</taxon>
        <taxon>Pseudomonadati</taxon>
        <taxon>Myxococcota</taxon>
        <taxon>Polyangia</taxon>
        <taxon>Nannocystales</taxon>
        <taxon>Nannocystaceae</taxon>
        <taxon>Nannocystis</taxon>
    </lineage>
</organism>
<sequence>MRDKTEQHDEAGPMKRGRKRDSSLDPRLLDATLDVLAEVGAAGLTMDLVAARAGVGKATIYRRWTSKSELIIDAVAQMKRNQVDLERLPDTGTLRGDLLGLFKPLSNEERERRLKIMTALASLISQDLALAGAANDAVVEPWAAAHRALMERAVARGEIAASADIATLSQVIPSMAAYRSLVQRKSFDLAFLVSMVDGVILPALGIEPSPDNESSSPRRAGRRRRPNPEPARRKS</sequence>
<dbReference type="PANTHER" id="PTHR30055">
    <property type="entry name" value="HTH-TYPE TRANSCRIPTIONAL REGULATOR RUTR"/>
    <property type="match status" value="1"/>
</dbReference>
<feature type="DNA-binding region" description="H-T-H motif" evidence="4">
    <location>
        <begin position="45"/>
        <end position="64"/>
    </location>
</feature>
<feature type="compositionally biased region" description="Basic and acidic residues" evidence="5">
    <location>
        <begin position="1"/>
        <end position="13"/>
    </location>
</feature>
<dbReference type="Pfam" id="PF16859">
    <property type="entry name" value="TetR_C_11"/>
    <property type="match status" value="1"/>
</dbReference>
<gene>
    <name evidence="7" type="ORF">O0S08_36935</name>
</gene>
<dbReference type="Proteomes" id="UP001164459">
    <property type="component" value="Chromosome"/>
</dbReference>
<keyword evidence="1" id="KW-0805">Transcription regulation</keyword>
<dbReference type="SUPFAM" id="SSF46689">
    <property type="entry name" value="Homeodomain-like"/>
    <property type="match status" value="1"/>
</dbReference>
<dbReference type="PANTHER" id="PTHR30055:SF148">
    <property type="entry name" value="TETR-FAMILY TRANSCRIPTIONAL REGULATOR"/>
    <property type="match status" value="1"/>
</dbReference>
<evidence type="ECO:0000259" key="6">
    <source>
        <dbReference type="PROSITE" id="PS50977"/>
    </source>
</evidence>
<dbReference type="InterPro" id="IPR050109">
    <property type="entry name" value="HTH-type_TetR-like_transc_reg"/>
</dbReference>
<proteinExistence type="predicted"/>
<dbReference type="RefSeq" id="WP_269034164.1">
    <property type="nucleotide sequence ID" value="NZ_CP114040.1"/>
</dbReference>
<dbReference type="PROSITE" id="PS50977">
    <property type="entry name" value="HTH_TETR_2"/>
    <property type="match status" value="1"/>
</dbReference>